<dbReference type="Gene3D" id="3.40.50.1820">
    <property type="entry name" value="alpha/beta hydrolase"/>
    <property type="match status" value="1"/>
</dbReference>
<dbReference type="SUPFAM" id="SSF53474">
    <property type="entry name" value="alpha/beta-Hydrolases"/>
    <property type="match status" value="1"/>
</dbReference>
<dbReference type="AlphaFoldDB" id="A0A1G4VDG4"/>
<dbReference type="EMBL" id="FMTY01000002">
    <property type="protein sequence ID" value="SCX05063.1"/>
    <property type="molecule type" value="Genomic_DNA"/>
</dbReference>
<dbReference type="InterPro" id="IPR029058">
    <property type="entry name" value="AB_hydrolase_fold"/>
</dbReference>
<name>A0A1G4VDG4_9FLAO</name>
<dbReference type="eggNOG" id="COG3291">
    <property type="taxonomic scope" value="Bacteria"/>
</dbReference>
<dbReference type="STRING" id="329186.SAMN02927925_00742"/>
<keyword evidence="1" id="KW-0732">Signal</keyword>
<accession>A0A1G4VDG4</accession>
<reference evidence="2 3" key="1">
    <citation type="submission" date="2016-10" db="EMBL/GenBank/DDBJ databases">
        <authorList>
            <person name="de Groot N.N."/>
        </authorList>
    </citation>
    <scope>NUCLEOTIDE SEQUENCE [LARGE SCALE GENOMIC DNA]</scope>
    <source>
        <strain evidence="2 3">CGMCC 1.3801</strain>
    </source>
</reference>
<organism evidence="2 3">
    <name type="scientific">Flavobacterium saliperosum</name>
    <dbReference type="NCBI Taxonomy" id="329186"/>
    <lineage>
        <taxon>Bacteria</taxon>
        <taxon>Pseudomonadati</taxon>
        <taxon>Bacteroidota</taxon>
        <taxon>Flavobacteriia</taxon>
        <taxon>Flavobacteriales</taxon>
        <taxon>Flavobacteriaceae</taxon>
        <taxon>Flavobacterium</taxon>
    </lineage>
</organism>
<feature type="chain" id="PRO_5010299623" description="Alpha/beta hydrolase" evidence="1">
    <location>
        <begin position="19"/>
        <end position="322"/>
    </location>
</feature>
<feature type="signal peptide" evidence="1">
    <location>
        <begin position="1"/>
        <end position="18"/>
    </location>
</feature>
<sequence length="322" mass="36872">MRTVFLLFFLSSYFQSLAQEVKTDVFKNDSLLVIKKDAKKGFQNDYILFIPKGTPLNKETFLLVEPNNTGKISDSIEIHKKYAIDLASVSSVGNNVSTMLKIPLLVPVFPRPASQPLVYTHALDRDVILEHSPELKRLDLQLLEMINDAKSILTSLNIKVNPKIFMNGFSASATFTNRFSFIHPETIKALAIGGFNGKLMLPEKKINTVKLNYPIGIQDFTQLFDKKFDADTFKTIPQFIYMGKSDDNDAVQFDDAYNEEERNIINTNLGRQVQERYLKCQEIYKKNKVNAIFKTYEKVGHWTTSDVNLEVIRFFLSQMQAK</sequence>
<evidence type="ECO:0008006" key="4">
    <source>
        <dbReference type="Google" id="ProtNLM"/>
    </source>
</evidence>
<proteinExistence type="predicted"/>
<protein>
    <recommendedName>
        <fullName evidence="4">Alpha/beta hydrolase</fullName>
    </recommendedName>
</protein>
<dbReference type="Proteomes" id="UP000182124">
    <property type="component" value="Unassembled WGS sequence"/>
</dbReference>
<dbReference type="RefSeq" id="WP_023576341.1">
    <property type="nucleotide sequence ID" value="NZ_CBCSBQ010000014.1"/>
</dbReference>
<evidence type="ECO:0000313" key="3">
    <source>
        <dbReference type="Proteomes" id="UP000182124"/>
    </source>
</evidence>
<evidence type="ECO:0000256" key="1">
    <source>
        <dbReference type="SAM" id="SignalP"/>
    </source>
</evidence>
<gene>
    <name evidence="2" type="ORF">SAMN02927925_00742</name>
</gene>
<evidence type="ECO:0000313" key="2">
    <source>
        <dbReference type="EMBL" id="SCX05063.1"/>
    </source>
</evidence>